<sequence length="480" mass="51171">MLPLILGIFCLLYGAAGEGILMVQSCQSVKGEGRCVGSPESCKIVGGSIVTPLFSTPCAATEVCCFLVPTVPDTDNSCSSCSMLQELTTTLPSTTTSRTSSTSSSAPTVALPSVDDDSNLIRALSPLSASTRDDPDASSAVPDRIRNQVNFFARSAEFGFGFPFRIERKLTDKDAIKNTFCWQVALVDSSGKIFGGGALISRNYVITAAHKVANRLPRNFQVVLGKYDMKNQEEDSRIASPIEVIVNEKWDSGSFEDNIALIRIPNVKCASGNICTICPSSKPVDPVAQAQDICFATGWGSTYSSADASKLQQNQIKPISNDQCIKGLARSGIQDFVVPKSMYCGSSADPDRTACDGDGGGPLVCMNSGTWNWQLRGLVALGVTHCTNVTDAPTVYVDVGKLSGWVARKISEGPSSPTATPRIVSHSTFAPLATSTSTTTAKAEVKPPVLNRRTNENSLGYAFVFPSFLRQLDDAPQQQK</sequence>
<name>A0A1D1UWH2_RAMVA</name>
<dbReference type="PROSITE" id="PS50240">
    <property type="entry name" value="TRYPSIN_DOM"/>
    <property type="match status" value="1"/>
</dbReference>
<proteinExistence type="inferred from homology"/>
<dbReference type="GO" id="GO:0004252">
    <property type="term" value="F:serine-type endopeptidase activity"/>
    <property type="evidence" value="ECO:0007669"/>
    <property type="project" value="InterPro"/>
</dbReference>
<dbReference type="SMART" id="SM00020">
    <property type="entry name" value="Tryp_SPc"/>
    <property type="match status" value="1"/>
</dbReference>
<evidence type="ECO:0000256" key="4">
    <source>
        <dbReference type="SAM" id="SignalP"/>
    </source>
</evidence>
<organism evidence="6 7">
    <name type="scientific">Ramazzottius varieornatus</name>
    <name type="common">Water bear</name>
    <name type="synonym">Tardigrade</name>
    <dbReference type="NCBI Taxonomy" id="947166"/>
    <lineage>
        <taxon>Eukaryota</taxon>
        <taxon>Metazoa</taxon>
        <taxon>Ecdysozoa</taxon>
        <taxon>Tardigrada</taxon>
        <taxon>Eutardigrada</taxon>
        <taxon>Parachela</taxon>
        <taxon>Hypsibioidea</taxon>
        <taxon>Ramazzottiidae</taxon>
        <taxon>Ramazzottius</taxon>
    </lineage>
</organism>
<dbReference type="EMBL" id="BDGG01000002">
    <property type="protein sequence ID" value="GAU94006.1"/>
    <property type="molecule type" value="Genomic_DNA"/>
</dbReference>
<keyword evidence="1" id="KW-1015">Disulfide bond</keyword>
<protein>
    <recommendedName>
        <fullName evidence="5">Peptidase S1 domain-containing protein</fullName>
    </recommendedName>
</protein>
<comment type="similarity">
    <text evidence="2">Belongs to the peptidase S1 family. CLIP subfamily.</text>
</comment>
<dbReference type="InterPro" id="IPR009003">
    <property type="entry name" value="Peptidase_S1_PA"/>
</dbReference>
<dbReference type="STRING" id="947166.A0A1D1UWH2"/>
<feature type="region of interest" description="Disordered" evidence="3">
    <location>
        <begin position="92"/>
        <end position="113"/>
    </location>
</feature>
<evidence type="ECO:0000256" key="3">
    <source>
        <dbReference type="SAM" id="MobiDB-lite"/>
    </source>
</evidence>
<accession>A0A1D1UWH2</accession>
<dbReference type="Gene3D" id="2.40.10.10">
    <property type="entry name" value="Trypsin-like serine proteases"/>
    <property type="match status" value="2"/>
</dbReference>
<dbReference type="InterPro" id="IPR001314">
    <property type="entry name" value="Peptidase_S1A"/>
</dbReference>
<evidence type="ECO:0000313" key="6">
    <source>
        <dbReference type="EMBL" id="GAU94006.1"/>
    </source>
</evidence>
<feature type="domain" description="Peptidase S1" evidence="5">
    <location>
        <begin position="182"/>
        <end position="411"/>
    </location>
</feature>
<dbReference type="AlphaFoldDB" id="A0A1D1UWH2"/>
<dbReference type="CDD" id="cd00190">
    <property type="entry name" value="Tryp_SPc"/>
    <property type="match status" value="1"/>
</dbReference>
<dbReference type="Proteomes" id="UP000186922">
    <property type="component" value="Unassembled WGS sequence"/>
</dbReference>
<dbReference type="GO" id="GO:0006508">
    <property type="term" value="P:proteolysis"/>
    <property type="evidence" value="ECO:0007669"/>
    <property type="project" value="InterPro"/>
</dbReference>
<feature type="chain" id="PRO_5008897694" description="Peptidase S1 domain-containing protein" evidence="4">
    <location>
        <begin position="18"/>
        <end position="480"/>
    </location>
</feature>
<dbReference type="InterPro" id="IPR001254">
    <property type="entry name" value="Trypsin_dom"/>
</dbReference>
<keyword evidence="7" id="KW-1185">Reference proteome</keyword>
<dbReference type="SUPFAM" id="SSF50494">
    <property type="entry name" value="Trypsin-like serine proteases"/>
    <property type="match status" value="1"/>
</dbReference>
<evidence type="ECO:0000259" key="5">
    <source>
        <dbReference type="PROSITE" id="PS50240"/>
    </source>
</evidence>
<evidence type="ECO:0000256" key="1">
    <source>
        <dbReference type="ARBA" id="ARBA00023157"/>
    </source>
</evidence>
<comment type="caution">
    <text evidence="6">The sequence shown here is derived from an EMBL/GenBank/DDBJ whole genome shotgun (WGS) entry which is preliminary data.</text>
</comment>
<dbReference type="OrthoDB" id="10061449at2759"/>
<gene>
    <name evidence="6" type="primary">RvY_05855-1</name>
    <name evidence="6" type="synonym">RvY_05855.1</name>
    <name evidence="6" type="ORF">RvY_05855</name>
</gene>
<feature type="signal peptide" evidence="4">
    <location>
        <begin position="1"/>
        <end position="17"/>
    </location>
</feature>
<dbReference type="InterPro" id="IPR043504">
    <property type="entry name" value="Peptidase_S1_PA_chymotrypsin"/>
</dbReference>
<dbReference type="Pfam" id="PF00089">
    <property type="entry name" value="Trypsin"/>
    <property type="match status" value="1"/>
</dbReference>
<evidence type="ECO:0000256" key="2">
    <source>
        <dbReference type="ARBA" id="ARBA00024195"/>
    </source>
</evidence>
<dbReference type="PANTHER" id="PTHR24256">
    <property type="entry name" value="TRYPTASE-RELATED"/>
    <property type="match status" value="1"/>
</dbReference>
<dbReference type="InterPro" id="IPR051487">
    <property type="entry name" value="Ser/Thr_Proteases_Immune/Dev"/>
</dbReference>
<reference evidence="6 7" key="1">
    <citation type="journal article" date="2016" name="Nat. Commun.">
        <title>Extremotolerant tardigrade genome and improved radiotolerance of human cultured cells by tardigrade-unique protein.</title>
        <authorList>
            <person name="Hashimoto T."/>
            <person name="Horikawa D.D."/>
            <person name="Saito Y."/>
            <person name="Kuwahara H."/>
            <person name="Kozuka-Hata H."/>
            <person name="Shin-I T."/>
            <person name="Minakuchi Y."/>
            <person name="Ohishi K."/>
            <person name="Motoyama A."/>
            <person name="Aizu T."/>
            <person name="Enomoto A."/>
            <person name="Kondo K."/>
            <person name="Tanaka S."/>
            <person name="Hara Y."/>
            <person name="Koshikawa S."/>
            <person name="Sagara H."/>
            <person name="Miura T."/>
            <person name="Yokobori S."/>
            <person name="Miyagawa K."/>
            <person name="Suzuki Y."/>
            <person name="Kubo T."/>
            <person name="Oyama M."/>
            <person name="Kohara Y."/>
            <person name="Fujiyama A."/>
            <person name="Arakawa K."/>
            <person name="Katayama T."/>
            <person name="Toyoda A."/>
            <person name="Kunieda T."/>
        </authorList>
    </citation>
    <scope>NUCLEOTIDE SEQUENCE [LARGE SCALE GENOMIC DNA]</scope>
    <source>
        <strain evidence="6 7">YOKOZUNA-1</strain>
    </source>
</reference>
<dbReference type="PRINTS" id="PR00722">
    <property type="entry name" value="CHYMOTRYPSIN"/>
</dbReference>
<keyword evidence="4" id="KW-0732">Signal</keyword>
<evidence type="ECO:0000313" key="7">
    <source>
        <dbReference type="Proteomes" id="UP000186922"/>
    </source>
</evidence>